<reference evidence="5" key="1">
    <citation type="journal article" date="2015" name="Nat. Genet.">
        <title>The pineapple genome and the evolution of CAM photosynthesis.</title>
        <authorList>
            <person name="Ming R."/>
            <person name="VanBuren R."/>
            <person name="Wai C.M."/>
            <person name="Tang H."/>
            <person name="Schatz M.C."/>
            <person name="Bowers J.E."/>
            <person name="Lyons E."/>
            <person name="Wang M.L."/>
            <person name="Chen J."/>
            <person name="Biggers E."/>
            <person name="Zhang J."/>
            <person name="Huang L."/>
            <person name="Zhang L."/>
            <person name="Miao W."/>
            <person name="Zhang J."/>
            <person name="Ye Z."/>
            <person name="Miao C."/>
            <person name="Lin Z."/>
            <person name="Wang H."/>
            <person name="Zhou H."/>
            <person name="Yim W.C."/>
            <person name="Priest H.D."/>
            <person name="Zheng C."/>
            <person name="Woodhouse M."/>
            <person name="Edger P.P."/>
            <person name="Guyot R."/>
            <person name="Guo H.B."/>
            <person name="Guo H."/>
            <person name="Zheng G."/>
            <person name="Singh R."/>
            <person name="Sharma A."/>
            <person name="Min X."/>
            <person name="Zheng Y."/>
            <person name="Lee H."/>
            <person name="Gurtowski J."/>
            <person name="Sedlazeck F.J."/>
            <person name="Harkess A."/>
            <person name="McKain M.R."/>
            <person name="Liao Z."/>
            <person name="Fang J."/>
            <person name="Liu J."/>
            <person name="Zhang X."/>
            <person name="Zhang Q."/>
            <person name="Hu W."/>
            <person name="Qin Y."/>
            <person name="Wang K."/>
            <person name="Chen L.Y."/>
            <person name="Shirley N."/>
            <person name="Lin Y.R."/>
            <person name="Liu L.Y."/>
            <person name="Hernandez A.G."/>
            <person name="Wright C.L."/>
            <person name="Bulone V."/>
            <person name="Tuskan G.A."/>
            <person name="Heath K."/>
            <person name="Zee F."/>
            <person name="Moore P.H."/>
            <person name="Sunkar R."/>
            <person name="Leebens-Mack J.H."/>
            <person name="Mockler T."/>
            <person name="Bennetzen J.L."/>
            <person name="Freeling M."/>
            <person name="Sankoff D."/>
            <person name="Paterson A.H."/>
            <person name="Zhu X."/>
            <person name="Yang X."/>
            <person name="Smith J.A."/>
            <person name="Cushman J.C."/>
            <person name="Paull R.E."/>
            <person name="Yu Q."/>
        </authorList>
    </citation>
    <scope>NUCLEOTIDE SEQUENCE [LARGE SCALE GENOMIC DNA]</scope>
    <source>
        <strain evidence="5">cv. F153</strain>
    </source>
</reference>
<dbReference type="GO" id="GO:0006310">
    <property type="term" value="P:DNA recombination"/>
    <property type="evidence" value="ECO:0007669"/>
    <property type="project" value="UniProtKB-KW"/>
</dbReference>
<comment type="cofactor">
    <cofactor evidence="1">
        <name>Mg(2+)</name>
        <dbReference type="ChEBI" id="CHEBI:18420"/>
    </cofactor>
</comment>
<dbReference type="OrthoDB" id="591805at2759"/>
<dbReference type="Pfam" id="PF05970">
    <property type="entry name" value="PIF1"/>
    <property type="match status" value="1"/>
</dbReference>
<evidence type="ECO:0000256" key="1">
    <source>
        <dbReference type="RuleBase" id="RU363044"/>
    </source>
</evidence>
<dbReference type="GO" id="GO:0000723">
    <property type="term" value="P:telomere maintenance"/>
    <property type="evidence" value="ECO:0007669"/>
    <property type="project" value="InterPro"/>
</dbReference>
<evidence type="ECO:0000259" key="3">
    <source>
        <dbReference type="Pfam" id="PF14214"/>
    </source>
</evidence>
<dbReference type="PANTHER" id="PTHR10492:SF101">
    <property type="entry name" value="ATP-DEPENDENT DNA HELICASE"/>
    <property type="match status" value="1"/>
</dbReference>
<dbReference type="GO" id="GO:0006281">
    <property type="term" value="P:DNA repair"/>
    <property type="evidence" value="ECO:0007669"/>
    <property type="project" value="UniProtKB-KW"/>
</dbReference>
<comment type="similarity">
    <text evidence="1">Belongs to the helicase family.</text>
</comment>
<sequence length="1636" mass="187277">MDHNEKKQARIRRAMIMRGKKMKTSYPCENLIPVPVLNSNGSQNLESNLSHMVSNNSMSRTPLSDISNSNSVLCFSDGDKRSTYHFERTSITDPSFSSIIHPDYVNISNIYFPHQIRVGEHIIQDRNVLESLSWNANKDEEFSMVDKHLNDGANTRGPNHLGFCANHIVDEGSSIDYMQKKNARLKRSLIMREKRAKMQKHATYIDVDVDVDEKESQYNLDATDYWNLGDSTYACEFCGALFWYEERLEKDKRLTRPRYSICCMQGKVELPLLKDPPSTLNNLLHNKDSRSNHFLKKIRSYNMMFSFTSMGGQIDSTINQGGGPYVFKLHGQNCHMIGSLLPTQGSRPRFSQLYIYDTDNEVLNRISAISSSRSSDEFDPTIVNELKSMLDDCNCLAKSFRMARDRFVAEDYQDLKLRLLRKRGTDGRRYNLPTSSEVAALIVGDIEKNTVERDIVVETQTGLLQRIHELHPSYLPMQYPLLFPYGEDGYGDDIQIRGSNFFSSKKRRRVTMREYFAFRIQDRAGEAATILSSKRLFQQFVVDAYTMIESQRLSYIRSHQKNLRVEIYKGLSEAFLRGETSASSLGKRTILPSSFTGGARYMIQNYQDAMAICKWAGYPDLLITFTCNPKWPEMTKFTVDRGLKPEDRPDIMCRIFKIKLDELIRDLKKKQFFGKVKAVVYTIEFQKRGLPHAHILLFLNAEDKYPTGDDIDKIISAEIPNKHKHPVLYEAVQNFMIHGPCGISHKSSPCMKDGKCSKYFPKRFNSGTVIDDDGYPIYKRRDDGSTVEKNDVLLDNRFVVPYNPLLLIKYQAHINVEWCNQSRSIKYLFKYVNKGHDRVTAAFYQSTSESEHLQDEIKMYYDCRYVSPCEAVWRIFGFDINYREPPVERLSFHLQNEQTVVFDDDEPIDSIVGRTGNNQTMFLAWMEANKNFEEARNLTYGEFPTKFVWKKDLRSWRPRKRGFSIGRLYYIPPGSGELHYMRILLNFCKCPKSYEDIKTVNGVLYPSYKDACYALGLLDDDKEYIDGIKEASSWGSAHYLRRLFATMLFSNCLSRPEFIWDTIWHHLADDILHKQRTLLQHNTLQLKDDELKILTLAEIDKLLRSNGKSLAEFPPMPLPNEHLLLGARNKLLQDELCYDRNYMTREHKTLMSSLTDEQKSVYETIISAVSKNEGGVFFLYGYGGTGKTFIWRTLSAAIRSKGQIVLNVASSGIASLLLPGGRTAHSRFGIPLAITEESTCNIKQGSDLAELLIHTKLIIWDEAPMAHRFCFEALDRTLRDILRFSNSSSCEQPFGGKVVVFGGDFRQILPVIPKGTRQDIIFATINSSYLWSFVKVLTLTKNMRLETGSSNYNLEEMREFSKWILSVGDGEAGEENDGEEIIEIPDEFLIKESTNPIASIVDCTYPSLLSNIHDLQYLQERAILAPTLEIVDAVNEYMLSLLHGEEKIYLSSDSVCKTDVGLDGPEDVYTPDFLNSIKCSGVPNHMIKLKQAAPVMLLRNIDKSLGLCNGTRLMITQLGKHILEAKVISGSNIGEKVFIPRMVITPSDSKLPFKMQRRQFPLAVCFAMTINKSQGQSLSYVGLYLPRPIFSHGQLYVAISRVRNKDGLNILICDKDGLLSKTTSNVVFKEVFQNLK</sequence>
<proteinExistence type="inferred from homology"/>
<dbReference type="InterPro" id="IPR027417">
    <property type="entry name" value="P-loop_NTPase"/>
</dbReference>
<dbReference type="GO" id="GO:0005524">
    <property type="term" value="F:ATP binding"/>
    <property type="evidence" value="ECO:0007669"/>
    <property type="project" value="UniProtKB-KW"/>
</dbReference>
<dbReference type="GeneID" id="109712000"/>
<accession>A0A6P5FCG0</accession>
<keyword evidence="1" id="KW-0233">DNA recombination</keyword>
<dbReference type="SUPFAM" id="SSF52540">
    <property type="entry name" value="P-loop containing nucleoside triphosphate hydrolases"/>
    <property type="match status" value="2"/>
</dbReference>
<dbReference type="Gene3D" id="3.40.50.300">
    <property type="entry name" value="P-loop containing nucleotide triphosphate hydrolases"/>
    <property type="match status" value="1"/>
</dbReference>
<keyword evidence="1" id="KW-0227">DNA damage</keyword>
<comment type="catalytic activity">
    <reaction evidence="1">
        <text>ATP + H2O = ADP + phosphate + H(+)</text>
        <dbReference type="Rhea" id="RHEA:13065"/>
        <dbReference type="ChEBI" id="CHEBI:15377"/>
        <dbReference type="ChEBI" id="CHEBI:15378"/>
        <dbReference type="ChEBI" id="CHEBI:30616"/>
        <dbReference type="ChEBI" id="CHEBI:43474"/>
        <dbReference type="ChEBI" id="CHEBI:456216"/>
        <dbReference type="EC" id="5.6.2.3"/>
    </reaction>
</comment>
<evidence type="ECO:0000313" key="6">
    <source>
        <dbReference type="RefSeq" id="XP_020090990.1"/>
    </source>
</evidence>
<dbReference type="RefSeq" id="XP_020090990.1">
    <property type="nucleotide sequence ID" value="XM_020235401.1"/>
</dbReference>
<name>A0A6P5FCG0_ANACO</name>
<evidence type="ECO:0000259" key="2">
    <source>
        <dbReference type="Pfam" id="PF05970"/>
    </source>
</evidence>
<dbReference type="Pfam" id="PF21530">
    <property type="entry name" value="Pif1_2B_dom"/>
    <property type="match status" value="1"/>
</dbReference>
<dbReference type="InterPro" id="IPR010285">
    <property type="entry name" value="DNA_helicase_pif1-like_DEAD"/>
</dbReference>
<dbReference type="GO" id="GO:0016787">
    <property type="term" value="F:hydrolase activity"/>
    <property type="evidence" value="ECO:0007669"/>
    <property type="project" value="UniProtKB-KW"/>
</dbReference>
<dbReference type="InterPro" id="IPR025476">
    <property type="entry name" value="Helitron_helicase-like"/>
</dbReference>
<feature type="domain" description="DNA helicase Pif1-like DEAD-box helicase" evidence="2">
    <location>
        <begin position="1154"/>
        <end position="1377"/>
    </location>
</feature>
<keyword evidence="5" id="KW-1185">Reference proteome</keyword>
<keyword evidence="1" id="KW-0067">ATP-binding</keyword>
<protein>
    <recommendedName>
        <fullName evidence="1">ATP-dependent DNA helicase</fullName>
        <ecNumber evidence="1">5.6.2.3</ecNumber>
    </recommendedName>
</protein>
<dbReference type="CDD" id="cd18809">
    <property type="entry name" value="SF1_C_RecD"/>
    <property type="match status" value="1"/>
</dbReference>
<keyword evidence="1" id="KW-0547">Nucleotide-binding</keyword>
<dbReference type="Proteomes" id="UP000515123">
    <property type="component" value="Linkage group 6"/>
</dbReference>
<evidence type="ECO:0000259" key="4">
    <source>
        <dbReference type="Pfam" id="PF21530"/>
    </source>
</evidence>
<dbReference type="Pfam" id="PF14214">
    <property type="entry name" value="Helitron_like_N"/>
    <property type="match status" value="1"/>
</dbReference>
<organism evidence="5 6">
    <name type="scientific">Ananas comosus</name>
    <name type="common">Pineapple</name>
    <name type="synonym">Ananas ananas</name>
    <dbReference type="NCBI Taxonomy" id="4615"/>
    <lineage>
        <taxon>Eukaryota</taxon>
        <taxon>Viridiplantae</taxon>
        <taxon>Streptophyta</taxon>
        <taxon>Embryophyta</taxon>
        <taxon>Tracheophyta</taxon>
        <taxon>Spermatophyta</taxon>
        <taxon>Magnoliopsida</taxon>
        <taxon>Liliopsida</taxon>
        <taxon>Poales</taxon>
        <taxon>Bromeliaceae</taxon>
        <taxon>Bromelioideae</taxon>
        <taxon>Ananas</taxon>
    </lineage>
</organism>
<feature type="domain" description="Helitron helicase-like" evidence="3">
    <location>
        <begin position="515"/>
        <end position="697"/>
    </location>
</feature>
<reference evidence="6" key="2">
    <citation type="submission" date="2025-08" db="UniProtKB">
        <authorList>
            <consortium name="RefSeq"/>
        </authorList>
    </citation>
    <scope>IDENTIFICATION</scope>
    <source>
        <tissue evidence="6">Leaf</tissue>
    </source>
</reference>
<dbReference type="InterPro" id="IPR049163">
    <property type="entry name" value="Pif1-like_2B_dom"/>
</dbReference>
<feature type="domain" description="DNA helicase Pif1-like 2B" evidence="4">
    <location>
        <begin position="1472"/>
        <end position="1518"/>
    </location>
</feature>
<keyword evidence="1" id="KW-0234">DNA repair</keyword>
<dbReference type="EC" id="5.6.2.3" evidence="1"/>
<gene>
    <name evidence="6" type="primary">LOC109712000</name>
</gene>
<keyword evidence="1" id="KW-0347">Helicase</keyword>
<keyword evidence="1" id="KW-0378">Hydrolase</keyword>
<dbReference type="GO" id="GO:0043139">
    <property type="term" value="F:5'-3' DNA helicase activity"/>
    <property type="evidence" value="ECO:0007669"/>
    <property type="project" value="UniProtKB-EC"/>
</dbReference>
<dbReference type="PANTHER" id="PTHR10492">
    <property type="match status" value="1"/>
</dbReference>
<evidence type="ECO:0000313" key="5">
    <source>
        <dbReference type="Proteomes" id="UP000515123"/>
    </source>
</evidence>